<dbReference type="CDD" id="cd09135">
    <property type="entry name" value="PLDc_PGS1_euk_1"/>
    <property type="match status" value="1"/>
</dbReference>
<dbReference type="GO" id="GO:0032049">
    <property type="term" value="P:cardiolipin biosynthetic process"/>
    <property type="evidence" value="ECO:0007669"/>
    <property type="project" value="InterPro"/>
</dbReference>
<dbReference type="CDD" id="cd09137">
    <property type="entry name" value="PLDc_PGS1_euk_2"/>
    <property type="match status" value="1"/>
</dbReference>
<dbReference type="InterPro" id="IPR003226">
    <property type="entry name" value="MYG1_exonuclease"/>
</dbReference>
<dbReference type="PANTHER" id="PTHR12586">
    <property type="entry name" value="CDP-DIACYLGLYCEROL--SERINE O-PHOSPHATIDYLTRANSFERASE"/>
    <property type="match status" value="1"/>
</dbReference>
<evidence type="ECO:0000256" key="11">
    <source>
        <dbReference type="RuleBase" id="RU365024"/>
    </source>
</evidence>
<dbReference type="InterPro" id="IPR001736">
    <property type="entry name" value="PLipase_D/transphosphatidylase"/>
</dbReference>
<evidence type="ECO:0000256" key="10">
    <source>
        <dbReference type="ARBA" id="ARBA00048586"/>
    </source>
</evidence>
<comment type="function">
    <text evidence="1 11">Functions in the biosynthesis of the anionic phospholipids phosphatidylglycerol and cardiolipin.</text>
</comment>
<dbReference type="WBParaSite" id="MBELARI_LOCUS17071">
    <property type="protein sequence ID" value="MBELARI_LOCUS17071"/>
    <property type="gene ID" value="MBELARI_LOCUS17071"/>
</dbReference>
<protein>
    <recommendedName>
        <fullName evidence="11">CDP-diacylglycerol--glycerol-3-phosphate 3-phosphatidyltransferase</fullName>
        <ecNumber evidence="11">2.7.8.5</ecNumber>
    </recommendedName>
</protein>
<evidence type="ECO:0000313" key="13">
    <source>
        <dbReference type="Proteomes" id="UP000887575"/>
    </source>
</evidence>
<comment type="similarity">
    <text evidence="3 11">Belongs to the CDP-alcohol phosphatidyltransferase class-II family.</text>
</comment>
<keyword evidence="13" id="KW-1185">Reference proteome</keyword>
<proteinExistence type="inferred from homology"/>
<evidence type="ECO:0000256" key="7">
    <source>
        <dbReference type="ARBA" id="ARBA00023098"/>
    </source>
</evidence>
<dbReference type="EC" id="2.7.8.5" evidence="11"/>
<evidence type="ECO:0000256" key="3">
    <source>
        <dbReference type="ARBA" id="ARBA00010682"/>
    </source>
</evidence>
<dbReference type="AlphaFoldDB" id="A0AAF3ESF9"/>
<evidence type="ECO:0000256" key="6">
    <source>
        <dbReference type="ARBA" id="ARBA00022737"/>
    </source>
</evidence>
<evidence type="ECO:0000256" key="2">
    <source>
        <dbReference type="ARBA" id="ARBA00005042"/>
    </source>
</evidence>
<evidence type="ECO:0000256" key="1">
    <source>
        <dbReference type="ARBA" id="ARBA00003537"/>
    </source>
</evidence>
<keyword evidence="6" id="KW-0677">Repeat</keyword>
<comment type="pathway">
    <text evidence="2 11">Phospholipid metabolism; phosphatidylglycerol biosynthesis; phosphatidylglycerol from CDP-diacylglycerol: step 1/2.</text>
</comment>
<dbReference type="PROSITE" id="PS50035">
    <property type="entry name" value="PLD"/>
    <property type="match status" value="1"/>
</dbReference>
<evidence type="ECO:0000259" key="12">
    <source>
        <dbReference type="PROSITE" id="PS50035"/>
    </source>
</evidence>
<dbReference type="GO" id="GO:0005739">
    <property type="term" value="C:mitochondrion"/>
    <property type="evidence" value="ECO:0007669"/>
    <property type="project" value="UniProtKB-SubCell"/>
</dbReference>
<dbReference type="InterPro" id="IPR016270">
    <property type="entry name" value="PGS1"/>
</dbReference>
<keyword evidence="8 11" id="KW-0594">Phospholipid biosynthesis</keyword>
<dbReference type="GO" id="GO:0008444">
    <property type="term" value="F:CDP-diacylglycerol-glycerol-3-phosphate 3-phosphatidyltransferase activity"/>
    <property type="evidence" value="ECO:0007669"/>
    <property type="project" value="UniProtKB-EC"/>
</dbReference>
<evidence type="ECO:0000256" key="9">
    <source>
        <dbReference type="ARBA" id="ARBA00023264"/>
    </source>
</evidence>
<keyword evidence="5 11" id="KW-0808">Transferase</keyword>
<evidence type="ECO:0000256" key="8">
    <source>
        <dbReference type="ARBA" id="ARBA00023209"/>
    </source>
</evidence>
<keyword evidence="11" id="KW-0496">Mitochondrion</keyword>
<dbReference type="SUPFAM" id="SSF56024">
    <property type="entry name" value="Phospholipase D/nuclease"/>
    <property type="match status" value="1"/>
</dbReference>
<dbReference type="Pfam" id="PF03690">
    <property type="entry name" value="MYG1_exonuc"/>
    <property type="match status" value="1"/>
</dbReference>
<name>A0AAF3ESF9_9BILA</name>
<sequence length="765" mass="87671">MDFFQLNLPAIPVQEKSIRIIHEPKDFYQTLLEQSSKAEKRICWSSLYLGEGQLERNLVNTLDKRLKEVPDLKCSILLDYLRGTRGTAKEKSSTTLLAPIADKAQISLYHTPELSGIMKSVLPERTNEIFGLQHMKLYIFDNSVLISGANLSDSYFTNRQDRYFLFENVPELADFFCDVVHEISRSAFLLQKDGHIHPHEDCQMLNESQTRYKASVEKRIHRCIDTLKEKISNLKIRDADTILYPLLQMGTFNINQEYDLLRSLFKQNDESLEVAMASGYFNCVDDYVNEMFYEGRYKLDILIASPKANGFYGASGASRYVPSMYSWIANEFLKTVEANKRSKDVKMHEWSRNGWTFHAKGLWFQKSDTLACMIGSSNYGYRSAHRDLEAQVLVVTKNDSLKARLLEVSRVCLQFSRAIAGMGKLGTHNGKFHCDEALACFLLRKLPEFSDFDLVRTRDPAMLESCDVVVDVGGVFDHEKRRYDHHQKEFAHTMQTLGFLDFSTKLSSAGLVYAHYGRRLIAQLTEVDENDPKVTLFYRKVYEVFIEQIDAVDNGIPQYDGVARYLSSGGISGRVGHLNPHWNETDIDPDERFRMAMELVGHEFVEVVLYLNRVWWPARELVEQAVKNRNEVDPSGRILLLENGGVPWKEHFFDLEESEGIVGTRITYMLFGDSTVSGWRVQAIPTDRKANFENRGPLPKAWRGLRDDELSKIVGVDGCIFVHMTGFIGGHKTREGAIEMAKRALPIVDREMEEAQAKKKQQDEP</sequence>
<keyword evidence="4 11" id="KW-0444">Lipid biosynthesis</keyword>
<evidence type="ECO:0000313" key="14">
    <source>
        <dbReference type="WBParaSite" id="MBELARI_LOCUS17071"/>
    </source>
</evidence>
<evidence type="ECO:0000256" key="5">
    <source>
        <dbReference type="ARBA" id="ARBA00022679"/>
    </source>
</evidence>
<organism evidence="13 14">
    <name type="scientific">Mesorhabditis belari</name>
    <dbReference type="NCBI Taxonomy" id="2138241"/>
    <lineage>
        <taxon>Eukaryota</taxon>
        <taxon>Metazoa</taxon>
        <taxon>Ecdysozoa</taxon>
        <taxon>Nematoda</taxon>
        <taxon>Chromadorea</taxon>
        <taxon>Rhabditida</taxon>
        <taxon>Rhabditina</taxon>
        <taxon>Rhabditomorpha</taxon>
        <taxon>Rhabditoidea</taxon>
        <taxon>Rhabditidae</taxon>
        <taxon>Mesorhabditinae</taxon>
        <taxon>Mesorhabditis</taxon>
    </lineage>
</organism>
<accession>A0AAF3ESF9</accession>
<keyword evidence="11" id="KW-0547">Nucleotide-binding</keyword>
<dbReference type="Gene3D" id="3.30.870.10">
    <property type="entry name" value="Endonuclease Chain A"/>
    <property type="match status" value="2"/>
</dbReference>
<dbReference type="PANTHER" id="PTHR12586:SF1">
    <property type="entry name" value="CDP-DIACYLGLYCEROL--GLYCEROL-3-PHOSPHATE 3-PHOSPHATIDYLTRANSFERASE, MITOCHONDRIAL"/>
    <property type="match status" value="1"/>
</dbReference>
<keyword evidence="7 11" id="KW-0443">Lipid metabolism</keyword>
<feature type="domain" description="PLD phosphodiesterase" evidence="12">
    <location>
        <begin position="129"/>
        <end position="155"/>
    </location>
</feature>
<dbReference type="Pfam" id="PF00614">
    <property type="entry name" value="PLDc"/>
    <property type="match status" value="1"/>
</dbReference>
<dbReference type="GO" id="GO:0005524">
    <property type="term" value="F:ATP binding"/>
    <property type="evidence" value="ECO:0007669"/>
    <property type="project" value="UniProtKB-KW"/>
</dbReference>
<evidence type="ECO:0000256" key="4">
    <source>
        <dbReference type="ARBA" id="ARBA00022516"/>
    </source>
</evidence>
<reference evidence="14" key="1">
    <citation type="submission" date="2024-02" db="UniProtKB">
        <authorList>
            <consortium name="WormBaseParasite"/>
        </authorList>
    </citation>
    <scope>IDENTIFICATION</scope>
</reference>
<comment type="catalytic activity">
    <reaction evidence="10 11">
        <text>a CDP-1,2-diacyl-sn-glycerol + sn-glycerol 3-phosphate = a 1,2-diacyl-sn-glycero-3-phospho-(1'-sn-glycero-3'-phosphate) + CMP + H(+)</text>
        <dbReference type="Rhea" id="RHEA:12593"/>
        <dbReference type="ChEBI" id="CHEBI:15378"/>
        <dbReference type="ChEBI" id="CHEBI:57597"/>
        <dbReference type="ChEBI" id="CHEBI:58332"/>
        <dbReference type="ChEBI" id="CHEBI:60110"/>
        <dbReference type="ChEBI" id="CHEBI:60377"/>
        <dbReference type="EC" id="2.7.8.5"/>
    </reaction>
</comment>
<keyword evidence="9 11" id="KW-1208">Phospholipid metabolism</keyword>
<dbReference type="SMART" id="SM00155">
    <property type="entry name" value="PLDc"/>
    <property type="match status" value="2"/>
</dbReference>
<dbReference type="Proteomes" id="UP000887575">
    <property type="component" value="Unassembled WGS sequence"/>
</dbReference>
<comment type="subcellular location">
    <subcellularLocation>
        <location evidence="11">Mitochondrion</location>
    </subcellularLocation>
</comment>
<keyword evidence="11" id="KW-0067">ATP-binding</keyword>